<gene>
    <name evidence="1" type="ORF">PA905_37730</name>
</gene>
<evidence type="ECO:0000313" key="2">
    <source>
        <dbReference type="Proteomes" id="UP000299794"/>
    </source>
</evidence>
<dbReference type="RefSeq" id="WP_026785379.1">
    <property type="nucleotide sequence ID" value="NZ_BJCD01000058.1"/>
</dbReference>
<protein>
    <submittedName>
        <fullName evidence="1">Uncharacterized protein</fullName>
    </submittedName>
</protein>
<evidence type="ECO:0000313" key="1">
    <source>
        <dbReference type="EMBL" id="GDZ95474.1"/>
    </source>
</evidence>
<name>A0A4P5ZK12_PLAAG</name>
<comment type="caution">
    <text evidence="1">The sequence shown here is derived from an EMBL/GenBank/DDBJ whole genome shotgun (WGS) entry which is preliminary data.</text>
</comment>
<sequence length="268" mass="31432">MYVVINELSFLGQAENNYDEADNLMTAVFEIIEEFDKIYKGIPVRIHSNFWACQISPNLTVAEWLRNKQNLERKKNKNNQFSLFLQITRKGPFIDRELEDKLKREEIPFFKCEFKEKDVSKSSLAGVVYFQIYDHIMSKIISLPKAPAFSKESLKIKFTTDGKYHLIEITNLNYVSQAKKLLPKYIPSPKHRKQGERGVKGTLMDLSDAEAQEVLNESYRNNWLYGKKFYGYKNGKFYEFQPDNVDGYHGYPIERDDVPNPVLKKMKL</sequence>
<dbReference type="AlphaFoldDB" id="A0A4P5ZK12"/>
<proteinExistence type="predicted"/>
<dbReference type="EMBL" id="BJCD01000058">
    <property type="protein sequence ID" value="GDZ95474.1"/>
    <property type="molecule type" value="Genomic_DNA"/>
</dbReference>
<reference evidence="2" key="1">
    <citation type="submission" date="2019-02" db="EMBL/GenBank/DDBJ databases">
        <title>Draft genome sequence of Planktothrix agardhii NIES-905.</title>
        <authorList>
            <person name="Yamaguchi H."/>
            <person name="Suzuki S."/>
            <person name="Kawachi M."/>
        </authorList>
    </citation>
    <scope>NUCLEOTIDE SEQUENCE [LARGE SCALE GENOMIC DNA]</scope>
    <source>
        <strain evidence="2">CCAP 1459/11A</strain>
    </source>
</reference>
<dbReference type="Proteomes" id="UP000299794">
    <property type="component" value="Unassembled WGS sequence"/>
</dbReference>
<organism evidence="1 2">
    <name type="scientific">Planktothrix agardhii CCAP 1459/11A</name>
    <dbReference type="NCBI Taxonomy" id="282420"/>
    <lineage>
        <taxon>Bacteria</taxon>
        <taxon>Bacillati</taxon>
        <taxon>Cyanobacteriota</taxon>
        <taxon>Cyanophyceae</taxon>
        <taxon>Oscillatoriophycideae</taxon>
        <taxon>Oscillatoriales</taxon>
        <taxon>Microcoleaceae</taxon>
        <taxon>Planktothrix</taxon>
    </lineage>
</organism>
<accession>A0A4P5ZK12</accession>